<evidence type="ECO:0000313" key="2">
    <source>
        <dbReference type="EMBL" id="OOL82881.1"/>
    </source>
</evidence>
<proteinExistence type="predicted"/>
<accession>A0A1B5FVD6</accession>
<evidence type="ECO:0000313" key="3">
    <source>
        <dbReference type="EMBL" id="OTO00619.1"/>
    </source>
</evidence>
<dbReference type="EMBL" id="LEQJ01000013">
    <property type="protein sequence ID" value="RBS29118.1"/>
    <property type="molecule type" value="Genomic_DNA"/>
</dbReference>
<evidence type="ECO:0000313" key="7">
    <source>
        <dbReference type="Proteomes" id="UP000253144"/>
    </source>
</evidence>
<sequence>MDHVSRVNKVVDKIVPLSVSFLFVILLFFLCVLFVIIKEKWGNC</sequence>
<reference evidence="4 7" key="1">
    <citation type="submission" date="2015-06" db="EMBL/GenBank/DDBJ databases">
        <title>The Genome Sequence of Enterococcus faecium 131EA1.</title>
        <authorList>
            <consortium name="The Broad Institute Genomics Platform"/>
            <consortium name="The Broad Institute Genome Sequencing Center for Infectious Disease"/>
            <person name="Earl A.M."/>
            <person name="Van Tyne D."/>
            <person name="Lebreton F."/>
            <person name="Saavedra J.T."/>
            <person name="Gilmore M.S."/>
            <person name="Manson Mcguire A."/>
            <person name="Clock S."/>
            <person name="Crupain M."/>
            <person name="Rangan U."/>
            <person name="Young S."/>
            <person name="Abouelleil A."/>
            <person name="Cao P."/>
            <person name="Chapman S.B."/>
            <person name="Griggs A."/>
            <person name="Priest M."/>
            <person name="Shea T."/>
            <person name="Wortman J."/>
            <person name="Nusbaum C."/>
            <person name="Birren B."/>
        </authorList>
    </citation>
    <scope>NUCLEOTIDE SEQUENCE [LARGE SCALE GENOMIC DNA]</scope>
    <source>
        <strain evidence="4 7">131EA1</strain>
    </source>
</reference>
<dbReference type="EMBL" id="NGLB01000001">
    <property type="protein sequence ID" value="OTO00619.1"/>
    <property type="molecule type" value="Genomic_DNA"/>
</dbReference>
<organism evidence="2 5">
    <name type="scientific">Enterococcus faecium</name>
    <name type="common">Streptococcus faecium</name>
    <dbReference type="NCBI Taxonomy" id="1352"/>
    <lineage>
        <taxon>Bacteria</taxon>
        <taxon>Bacillati</taxon>
        <taxon>Bacillota</taxon>
        <taxon>Bacilli</taxon>
        <taxon>Lactobacillales</taxon>
        <taxon>Enterococcaceae</taxon>
        <taxon>Enterococcus</taxon>
    </lineage>
</organism>
<comment type="caution">
    <text evidence="2">The sequence shown here is derived from an EMBL/GenBank/DDBJ whole genome shotgun (WGS) entry which is preliminary data.</text>
</comment>
<reference evidence="3 6" key="3">
    <citation type="submission" date="2017-05" db="EMBL/GenBank/DDBJ databases">
        <title>The Genome Sequence of Enterococcus faecium 6F2_DIV0138.</title>
        <authorList>
            <consortium name="The Broad Institute Genomics Platform"/>
            <consortium name="The Broad Institute Genomic Center for Infectious Diseases"/>
            <person name="Earl A."/>
            <person name="Manson A."/>
            <person name="Schwartman J."/>
            <person name="Gilmore M."/>
            <person name="Abouelleil A."/>
            <person name="Cao P."/>
            <person name="Chapman S."/>
            <person name="Cusick C."/>
            <person name="Shea T."/>
            <person name="Young S."/>
            <person name="Neafsey D."/>
            <person name="Nusbaum C."/>
            <person name="Birren B."/>
        </authorList>
    </citation>
    <scope>NUCLEOTIDE SEQUENCE [LARGE SCALE GENOMIC DNA]</scope>
    <source>
        <strain evidence="3 6">6F2_DIV0138</strain>
    </source>
</reference>
<reference evidence="2 5" key="2">
    <citation type="submission" date="2017-02" db="EMBL/GenBank/DDBJ databases">
        <title>Clonality and virulence of isolates of VRE in Hematopoietic Stem Cell Transplanted (HSCT) patients.</title>
        <authorList>
            <person name="Marchi A.P."/>
            <person name="Martins R.C."/>
            <person name="Marie S.K."/>
            <person name="Levin A.S."/>
            <person name="Costa S.F."/>
        </authorList>
    </citation>
    <scope>NUCLEOTIDE SEQUENCE [LARGE SCALE GENOMIC DNA]</scope>
    <source>
        <strain evidence="2 5">LIM1759</strain>
    </source>
</reference>
<evidence type="ECO:0000313" key="4">
    <source>
        <dbReference type="EMBL" id="RBS29118.1"/>
    </source>
</evidence>
<dbReference type="Proteomes" id="UP000253144">
    <property type="component" value="Unassembled WGS sequence"/>
</dbReference>
<gene>
    <name evidence="3" type="ORF">A5804_002131</name>
    <name evidence="2" type="ORF">B1P95_06965</name>
    <name evidence="4" type="ORF">EB12_02124</name>
</gene>
<protein>
    <submittedName>
        <fullName evidence="2">Uncharacterized protein</fullName>
    </submittedName>
</protein>
<keyword evidence="1" id="KW-1133">Transmembrane helix</keyword>
<feature type="transmembrane region" description="Helical" evidence="1">
    <location>
        <begin position="14"/>
        <end position="37"/>
    </location>
</feature>
<dbReference type="EMBL" id="MVGJ01000032">
    <property type="protein sequence ID" value="OOL82881.1"/>
    <property type="molecule type" value="Genomic_DNA"/>
</dbReference>
<evidence type="ECO:0000313" key="5">
    <source>
        <dbReference type="Proteomes" id="UP000191171"/>
    </source>
</evidence>
<dbReference type="AlphaFoldDB" id="A0A1B5FVD6"/>
<evidence type="ECO:0000256" key="1">
    <source>
        <dbReference type="SAM" id="Phobius"/>
    </source>
</evidence>
<name>A0A1B5FVD6_ENTFC</name>
<keyword evidence="1" id="KW-0812">Transmembrane</keyword>
<dbReference type="Proteomes" id="UP000194737">
    <property type="component" value="Unassembled WGS sequence"/>
</dbReference>
<evidence type="ECO:0000313" key="6">
    <source>
        <dbReference type="Proteomes" id="UP000194737"/>
    </source>
</evidence>
<keyword evidence="1" id="KW-0472">Membrane</keyword>
<dbReference type="Proteomes" id="UP000191171">
    <property type="component" value="Unassembled WGS sequence"/>
</dbReference>